<evidence type="ECO:0000313" key="3">
    <source>
        <dbReference type="Proteomes" id="UP000179233"/>
    </source>
</evidence>
<evidence type="ECO:0000256" key="1">
    <source>
        <dbReference type="SAM" id="MobiDB-lite"/>
    </source>
</evidence>
<dbReference type="EMBL" id="MHCJ01000003">
    <property type="protein sequence ID" value="OGY18336.1"/>
    <property type="molecule type" value="Genomic_DNA"/>
</dbReference>
<gene>
    <name evidence="2" type="ORF">A2786_02350</name>
</gene>
<sequence length="173" mass="19348">MRIRQPMVFITLAVVLVTLLIVARGRYPASPPERSSPRDTSSLLPPRTGESPTPLQSYTSSIPPGELPNLYPGTQWTTPKSAEYPFVTLTGEGKFLDGFGLESTALVDSPNDFLEHYQRELARGGWTFLEVAGDEVYSYAKGESLFMYRYDEITEGEGLSRHVVGYKLFVQYN</sequence>
<organism evidence="2 3">
    <name type="scientific">Candidatus Chisholmbacteria bacterium RIFCSPHIGHO2_01_FULL_52_32</name>
    <dbReference type="NCBI Taxonomy" id="1797591"/>
    <lineage>
        <taxon>Bacteria</taxon>
        <taxon>Candidatus Chisholmiibacteriota</taxon>
    </lineage>
</organism>
<accession>A0A1G1VSG5</accession>
<dbReference type="AlphaFoldDB" id="A0A1G1VSG5"/>
<dbReference type="Proteomes" id="UP000179233">
    <property type="component" value="Unassembled WGS sequence"/>
</dbReference>
<feature type="region of interest" description="Disordered" evidence="1">
    <location>
        <begin position="27"/>
        <end position="64"/>
    </location>
</feature>
<protein>
    <submittedName>
        <fullName evidence="2">Uncharacterized protein</fullName>
    </submittedName>
</protein>
<feature type="compositionally biased region" description="Polar residues" evidence="1">
    <location>
        <begin position="50"/>
        <end position="62"/>
    </location>
</feature>
<name>A0A1G1VSG5_9BACT</name>
<evidence type="ECO:0000313" key="2">
    <source>
        <dbReference type="EMBL" id="OGY18336.1"/>
    </source>
</evidence>
<reference evidence="2 3" key="1">
    <citation type="journal article" date="2016" name="Nat. Commun.">
        <title>Thousands of microbial genomes shed light on interconnected biogeochemical processes in an aquifer system.</title>
        <authorList>
            <person name="Anantharaman K."/>
            <person name="Brown C.T."/>
            <person name="Hug L.A."/>
            <person name="Sharon I."/>
            <person name="Castelle C.J."/>
            <person name="Probst A.J."/>
            <person name="Thomas B.C."/>
            <person name="Singh A."/>
            <person name="Wilkins M.J."/>
            <person name="Karaoz U."/>
            <person name="Brodie E.L."/>
            <person name="Williams K.H."/>
            <person name="Hubbard S.S."/>
            <person name="Banfield J.F."/>
        </authorList>
    </citation>
    <scope>NUCLEOTIDE SEQUENCE [LARGE SCALE GENOMIC DNA]</scope>
</reference>
<comment type="caution">
    <text evidence="2">The sequence shown here is derived from an EMBL/GenBank/DDBJ whole genome shotgun (WGS) entry which is preliminary data.</text>
</comment>
<proteinExistence type="predicted"/>